<evidence type="ECO:0000256" key="1">
    <source>
        <dbReference type="SAM" id="MobiDB-lite"/>
    </source>
</evidence>
<keyword evidence="3" id="KW-1185">Reference proteome</keyword>
<feature type="compositionally biased region" description="Basic and acidic residues" evidence="1">
    <location>
        <begin position="332"/>
        <end position="343"/>
    </location>
</feature>
<dbReference type="AlphaFoldDB" id="A0A7U2FB36"/>
<feature type="compositionally biased region" description="Polar residues" evidence="1">
    <location>
        <begin position="344"/>
        <end position="363"/>
    </location>
</feature>
<accession>A0A7U2FB36</accession>
<feature type="compositionally biased region" description="Low complexity" evidence="1">
    <location>
        <begin position="807"/>
        <end position="816"/>
    </location>
</feature>
<feature type="compositionally biased region" description="Polar residues" evidence="1">
    <location>
        <begin position="692"/>
        <end position="710"/>
    </location>
</feature>
<feature type="compositionally biased region" description="Basic and acidic residues" evidence="1">
    <location>
        <begin position="847"/>
        <end position="863"/>
    </location>
</feature>
<sequence length="890" mass="96247">PPGMRVTAGGRIVPSDLPPLGTSRFPDNSFKPSTLRVTPNTIMSAQTQSNNNSAARIEVVGGQPVVFIGDRMFALPAVNANSTPAMGSNAIMEPSAKHAPEPPALSTYGSMPGLSYGPSRTNSTSPFAGLDLPTLKSQQSLKKQELRSVEQTEVLQASHQSEAWRANMIEKKRCLIVELDALRKSITALENENGAAAPTNSFIGPAGTAPASASLPTFVPQVQQPVSQALYPFPAASPYTPMMMYPPPYSAFPSFPGSEPTPFVAPSVNPPRSPGSASRRSHAIAIKPPQDGSIKPALNPKSPTYEPATKPGAVQSAVPPTPSPPKRSPWRTQEEPQSRREQRPLSQKLSFSSVDTTDFFPTNTHEHSSTRLAPRAFEPKQIPNDNTAIPSTPEKHWPASPWNEGHSGRVNKNEPISKLTSWPEAFGKRQSSSSLRQSATGQHLACVLEKAPTIGSYGPELASNKKMIARSDSDQRNDTNENWPFSRKAVAHVPSTYQEGYQAGYDHVGMPDSPEVLQGYVQGLLQFLADELKRGRLDGAMRESYAQGTESRTHSLRGLIAGSMPHDSAISMTFNRNTGQSTNYENVGSSKDSLPAKMYQDSSYSAQGGIKDVQNAYALLTEAAYVSRQRNVSSMQYPSPANPIAEGPATRRPATLFSGENEPSKAGQDKGIANRADADASKTNGGFGRQFSGAQIQNRDYGTPFSNQRFYPTPKEMSPNGSGGEAATSMRPFANHRLSGLDGAMDDLADIVLETHIDDQRAPANKRAADGPEVVEAEAEEATASCFKPSGGKGKQKALGSPPKSCGNGRSNGVSSPNPPSSPKKSGELSPAKAKLEQVTNKFRRNRKDDPRTMSPEEKTRRSDKWRKRFQAIKREELEEIEEHRRNTRN</sequence>
<protein>
    <submittedName>
        <fullName evidence="2">Uncharacterized protein</fullName>
    </submittedName>
</protein>
<feature type="region of interest" description="Disordered" evidence="1">
    <location>
        <begin position="636"/>
        <end position="729"/>
    </location>
</feature>
<dbReference type="Proteomes" id="UP000663193">
    <property type="component" value="Chromosome 10"/>
</dbReference>
<feature type="region of interest" description="Disordered" evidence="1">
    <location>
        <begin position="762"/>
        <end position="890"/>
    </location>
</feature>
<evidence type="ECO:0000313" key="3">
    <source>
        <dbReference type="Proteomes" id="UP000663193"/>
    </source>
</evidence>
<dbReference type="OrthoDB" id="30417at2759"/>
<proteinExistence type="predicted"/>
<dbReference type="EMBL" id="CP069032">
    <property type="protein sequence ID" value="QRC99694.1"/>
    <property type="molecule type" value="Genomic_DNA"/>
</dbReference>
<feature type="region of interest" description="Disordered" evidence="1">
    <location>
        <begin position="263"/>
        <end position="374"/>
    </location>
</feature>
<feature type="compositionally biased region" description="Basic and acidic residues" evidence="1">
    <location>
        <begin position="873"/>
        <end position="890"/>
    </location>
</feature>
<gene>
    <name evidence="2" type="ORF">JI435_149860</name>
</gene>
<feature type="non-terminal residue" evidence="2">
    <location>
        <position position="1"/>
    </location>
</feature>
<feature type="region of interest" description="Disordered" evidence="1">
    <location>
        <begin position="94"/>
        <end position="131"/>
    </location>
</feature>
<name>A0A7U2FB36_PHANO</name>
<evidence type="ECO:0000313" key="2">
    <source>
        <dbReference type="EMBL" id="QRC99694.1"/>
    </source>
</evidence>
<organism evidence="2 3">
    <name type="scientific">Phaeosphaeria nodorum (strain SN15 / ATCC MYA-4574 / FGSC 10173)</name>
    <name type="common">Glume blotch fungus</name>
    <name type="synonym">Parastagonospora nodorum</name>
    <dbReference type="NCBI Taxonomy" id="321614"/>
    <lineage>
        <taxon>Eukaryota</taxon>
        <taxon>Fungi</taxon>
        <taxon>Dikarya</taxon>
        <taxon>Ascomycota</taxon>
        <taxon>Pezizomycotina</taxon>
        <taxon>Dothideomycetes</taxon>
        <taxon>Pleosporomycetidae</taxon>
        <taxon>Pleosporales</taxon>
        <taxon>Pleosporineae</taxon>
        <taxon>Phaeosphaeriaceae</taxon>
        <taxon>Parastagonospora</taxon>
    </lineage>
</organism>
<feature type="region of interest" description="Disordered" evidence="1">
    <location>
        <begin position="389"/>
        <end position="410"/>
    </location>
</feature>
<reference evidence="3" key="1">
    <citation type="journal article" date="2021" name="BMC Genomics">
        <title>Chromosome-level genome assembly and manually-curated proteome of model necrotroph Parastagonospora nodorum Sn15 reveals a genome-wide trove of candidate effector homologs, and redundancy of virulence-related functions within an accessory chromosome.</title>
        <authorList>
            <person name="Bertazzoni S."/>
            <person name="Jones D.A.B."/>
            <person name="Phan H.T."/>
            <person name="Tan K.-C."/>
            <person name="Hane J.K."/>
        </authorList>
    </citation>
    <scope>NUCLEOTIDE SEQUENCE [LARGE SCALE GENOMIC DNA]</scope>
    <source>
        <strain evidence="3">SN15 / ATCC MYA-4574 / FGSC 10173)</strain>
    </source>
</reference>
<dbReference type="VEuPathDB" id="FungiDB:JI435_149860"/>